<keyword evidence="3" id="KW-1185">Reference proteome</keyword>
<feature type="compositionally biased region" description="Basic and acidic residues" evidence="1">
    <location>
        <begin position="18"/>
        <end position="46"/>
    </location>
</feature>
<organism evidence="2 3">
    <name type="scientific">Kitasatospora acidiphila</name>
    <dbReference type="NCBI Taxonomy" id="2567942"/>
    <lineage>
        <taxon>Bacteria</taxon>
        <taxon>Bacillati</taxon>
        <taxon>Actinomycetota</taxon>
        <taxon>Actinomycetes</taxon>
        <taxon>Kitasatosporales</taxon>
        <taxon>Streptomycetaceae</taxon>
        <taxon>Kitasatospora</taxon>
    </lineage>
</organism>
<dbReference type="Proteomes" id="UP000319103">
    <property type="component" value="Unassembled WGS sequence"/>
</dbReference>
<name>A0A540W7V4_9ACTN</name>
<evidence type="ECO:0000313" key="2">
    <source>
        <dbReference type="EMBL" id="TQF04434.1"/>
    </source>
</evidence>
<proteinExistence type="predicted"/>
<reference evidence="2 3" key="1">
    <citation type="submission" date="2019-06" db="EMBL/GenBank/DDBJ databases">
        <title>Description of Kitasatospora acidophila sp. nov. isolated from pine grove soil, and reclassification of Streptomyces novaecaesareae to Kitasatospora novaeceasareae comb. nov.</title>
        <authorList>
            <person name="Kim M.J."/>
        </authorList>
    </citation>
    <scope>NUCLEOTIDE SEQUENCE [LARGE SCALE GENOMIC DNA]</scope>
    <source>
        <strain evidence="2 3">MMS16-CNU292</strain>
    </source>
</reference>
<evidence type="ECO:0000256" key="1">
    <source>
        <dbReference type="SAM" id="MobiDB-lite"/>
    </source>
</evidence>
<accession>A0A540W7V4</accession>
<feature type="compositionally biased region" description="Basic and acidic residues" evidence="1">
    <location>
        <begin position="70"/>
        <end position="80"/>
    </location>
</feature>
<evidence type="ECO:0000313" key="3">
    <source>
        <dbReference type="Proteomes" id="UP000319103"/>
    </source>
</evidence>
<dbReference type="OrthoDB" id="3401652at2"/>
<sequence length="209" mass="22857">MRFRLGYAEQRTRRRRGLAAERRGSEFARRGRSPRDRRDRRRPGPRDRRRPGPRGERGLGRPVPASTADRPQERLDDSPARDGQLWDAYYACLGANGVPLTGGIAPAGQPMHKMPPPGAAIPKAAEAACQSKMPLPPPQTDPKLNPNYGADFSAWVNCINGKGLKVKAYGTPGSGDSGWSYDGQPTMPQPQQEQVIQTCKMEAFSGSGH</sequence>
<gene>
    <name evidence="2" type="ORF">E6W39_22170</name>
</gene>
<comment type="caution">
    <text evidence="2">The sequence shown here is derived from an EMBL/GenBank/DDBJ whole genome shotgun (WGS) entry which is preliminary data.</text>
</comment>
<protein>
    <submittedName>
        <fullName evidence="2">Uncharacterized protein</fullName>
    </submittedName>
</protein>
<dbReference type="AlphaFoldDB" id="A0A540W7V4"/>
<feature type="region of interest" description="Disordered" evidence="1">
    <location>
        <begin position="1"/>
        <end position="81"/>
    </location>
</feature>
<dbReference type="EMBL" id="VIGB01000003">
    <property type="protein sequence ID" value="TQF04434.1"/>
    <property type="molecule type" value="Genomic_DNA"/>
</dbReference>
<dbReference type="RefSeq" id="WP_141635005.1">
    <property type="nucleotide sequence ID" value="NZ_VIGB01000003.1"/>
</dbReference>